<sequence>MDFCHIYQEMFTALQQGGLDRVAEAAYRIMDMPVMIADTSYVVTAMYPEEETGDRQWDSSRMGEPILVEAIIAYQYDGHWNAIREAQGAVYIDWGYCKEHPKYAALVEKEDKVLGSLAFLIGDRPREDWHLEAVRIIARAAGIAMDSQDSRLRKLVDLKEVMMRSLFLNNINSMEQFQSMAELAGFKTGPEYVLIGFLIEGAQNKLFSDYLARRLMDFFPGSLQIHQRGCFYVLTDGRQIPQKEEVIRRMTARLKEPQALRAAFSNVFSDPMQLPLYREQVDSLLGLPESFRAGRTVLHYRENALYIAMEALARNISEENLLHPVIRQLEAYDQAYNTEYLVTLKTYIHACYSKSGTSEALNIHRNTLAYRLEKIGEITCVNLRDPMTALHLLISFYYLDR</sequence>
<protein>
    <submittedName>
        <fullName evidence="2">Sugar diacid utilization regulator</fullName>
    </submittedName>
</protein>
<proteinExistence type="predicted"/>
<dbReference type="AlphaFoldDB" id="A0A1I0DXI6"/>
<reference evidence="3" key="1">
    <citation type="submission" date="2016-10" db="EMBL/GenBank/DDBJ databases">
        <authorList>
            <person name="Varghese N."/>
            <person name="Submissions S."/>
        </authorList>
    </citation>
    <scope>NUCLEOTIDE SEQUENCE [LARGE SCALE GENOMIC DNA]</scope>
    <source>
        <strain evidence="3">NLAE-zl-G277</strain>
    </source>
</reference>
<dbReference type="InterPro" id="IPR025736">
    <property type="entry name" value="PucR_C-HTH_dom"/>
</dbReference>
<evidence type="ECO:0000313" key="2">
    <source>
        <dbReference type="EMBL" id="SET37390.1"/>
    </source>
</evidence>
<dbReference type="Gene3D" id="1.10.10.2840">
    <property type="entry name" value="PucR C-terminal helix-turn-helix domain"/>
    <property type="match status" value="1"/>
</dbReference>
<dbReference type="EMBL" id="FOIM01000005">
    <property type="protein sequence ID" value="SET37390.1"/>
    <property type="molecule type" value="Genomic_DNA"/>
</dbReference>
<dbReference type="InterPro" id="IPR042070">
    <property type="entry name" value="PucR_C-HTH_sf"/>
</dbReference>
<dbReference type="STRING" id="460384.SAMN05216313_105135"/>
<dbReference type="Pfam" id="PF13556">
    <property type="entry name" value="HTH_30"/>
    <property type="match status" value="1"/>
</dbReference>
<dbReference type="GeneID" id="93276476"/>
<dbReference type="Proteomes" id="UP000198508">
    <property type="component" value="Unassembled WGS sequence"/>
</dbReference>
<dbReference type="PANTHER" id="PTHR33744">
    <property type="entry name" value="CARBOHYDRATE DIACID REGULATOR"/>
    <property type="match status" value="1"/>
</dbReference>
<evidence type="ECO:0000313" key="3">
    <source>
        <dbReference type="Proteomes" id="UP000198508"/>
    </source>
</evidence>
<feature type="domain" description="PucR C-terminal helix-turn-helix" evidence="1">
    <location>
        <begin position="341"/>
        <end position="395"/>
    </location>
</feature>
<name>A0A1I0DXI6_9FIRM</name>
<gene>
    <name evidence="2" type="ORF">SAMN05216313_105135</name>
</gene>
<evidence type="ECO:0000259" key="1">
    <source>
        <dbReference type="Pfam" id="PF13556"/>
    </source>
</evidence>
<accession>A0A1I0DXI6</accession>
<keyword evidence="3" id="KW-1185">Reference proteome</keyword>
<dbReference type="InterPro" id="IPR051448">
    <property type="entry name" value="CdaR-like_regulators"/>
</dbReference>
<dbReference type="RefSeq" id="WP_092361766.1">
    <property type="nucleotide sequence ID" value="NZ_DAINWJ010000620.1"/>
</dbReference>
<organism evidence="2 3">
    <name type="scientific">Enterocloster lavalensis</name>
    <dbReference type="NCBI Taxonomy" id="460384"/>
    <lineage>
        <taxon>Bacteria</taxon>
        <taxon>Bacillati</taxon>
        <taxon>Bacillota</taxon>
        <taxon>Clostridia</taxon>
        <taxon>Lachnospirales</taxon>
        <taxon>Lachnospiraceae</taxon>
        <taxon>Enterocloster</taxon>
    </lineage>
</organism>